<comment type="function">
    <text evidence="6">Catalyzes two activities which are involved in the cyclic version of arginine biosynthesis: the synthesis of N-acetylglutamate from glutamate and acetyl-CoA as the acetyl donor, and of ornithine by transacetylation between N(2)-acetylornithine and glutamate.</text>
</comment>
<dbReference type="CDD" id="cd02152">
    <property type="entry name" value="OAT"/>
    <property type="match status" value="1"/>
</dbReference>
<evidence type="ECO:0000256" key="5">
    <source>
        <dbReference type="ARBA" id="ARBA00023315"/>
    </source>
</evidence>
<comment type="catalytic activity">
    <reaction evidence="6">
        <text>N(2)-acetyl-L-ornithine + L-glutamate = N-acetyl-L-glutamate + L-ornithine</text>
        <dbReference type="Rhea" id="RHEA:15349"/>
        <dbReference type="ChEBI" id="CHEBI:29985"/>
        <dbReference type="ChEBI" id="CHEBI:44337"/>
        <dbReference type="ChEBI" id="CHEBI:46911"/>
        <dbReference type="ChEBI" id="CHEBI:57805"/>
        <dbReference type="EC" id="2.3.1.35"/>
    </reaction>
</comment>
<dbReference type="Proteomes" id="UP001501231">
    <property type="component" value="Unassembled WGS sequence"/>
</dbReference>
<keyword evidence="5 6" id="KW-0012">Acyltransferase</keyword>
<keyword evidence="8" id="KW-1185">Reference proteome</keyword>
<feature type="binding site" evidence="6">
    <location>
        <position position="385"/>
    </location>
    <ligand>
        <name>substrate</name>
    </ligand>
</feature>
<comment type="subunit">
    <text evidence="2 6">Heterotetramer of two alpha and two beta chains.</text>
</comment>
<keyword evidence="6" id="KW-0055">Arginine biosynthesis</keyword>
<feature type="binding site" evidence="6">
    <location>
        <position position="181"/>
    </location>
    <ligand>
        <name>substrate</name>
    </ligand>
</feature>
<feature type="site" description="Cleavage; by autolysis" evidence="6">
    <location>
        <begin position="180"/>
        <end position="181"/>
    </location>
</feature>
<dbReference type="PANTHER" id="PTHR23100">
    <property type="entry name" value="ARGININE BIOSYNTHESIS BIFUNCTIONAL PROTEIN ARGJ"/>
    <property type="match status" value="1"/>
</dbReference>
<dbReference type="HAMAP" id="MF_01106">
    <property type="entry name" value="ArgJ"/>
    <property type="match status" value="1"/>
</dbReference>
<reference evidence="8" key="1">
    <citation type="journal article" date="2019" name="Int. J. Syst. Evol. Microbiol.">
        <title>The Global Catalogue of Microorganisms (GCM) 10K type strain sequencing project: providing services to taxonomists for standard genome sequencing and annotation.</title>
        <authorList>
            <consortium name="The Broad Institute Genomics Platform"/>
            <consortium name="The Broad Institute Genome Sequencing Center for Infectious Disease"/>
            <person name="Wu L."/>
            <person name="Ma J."/>
        </authorList>
    </citation>
    <scope>NUCLEOTIDE SEQUENCE [LARGE SCALE GENOMIC DNA]</scope>
    <source>
        <strain evidence="8">JCM 3325</strain>
    </source>
</reference>
<dbReference type="Pfam" id="PF01960">
    <property type="entry name" value="ArgJ"/>
    <property type="match status" value="1"/>
</dbReference>
<keyword evidence="6" id="KW-0963">Cytoplasm</keyword>
<dbReference type="EC" id="2.3.1.35" evidence="6"/>
<gene>
    <name evidence="6 7" type="primary">argJ</name>
    <name evidence="7" type="ORF">GCM10010191_72570</name>
</gene>
<keyword evidence="6" id="KW-0511">Multifunctional enzyme</keyword>
<dbReference type="EC" id="2.3.1.1" evidence="6"/>
<dbReference type="InterPro" id="IPR042195">
    <property type="entry name" value="ArgJ_beta_C"/>
</dbReference>
<feature type="binding site" evidence="6">
    <location>
        <position position="170"/>
    </location>
    <ligand>
        <name>substrate</name>
    </ligand>
</feature>
<comment type="catalytic activity">
    <reaction evidence="6">
        <text>L-glutamate + acetyl-CoA = N-acetyl-L-glutamate + CoA + H(+)</text>
        <dbReference type="Rhea" id="RHEA:24292"/>
        <dbReference type="ChEBI" id="CHEBI:15378"/>
        <dbReference type="ChEBI" id="CHEBI:29985"/>
        <dbReference type="ChEBI" id="CHEBI:44337"/>
        <dbReference type="ChEBI" id="CHEBI:57287"/>
        <dbReference type="ChEBI" id="CHEBI:57288"/>
        <dbReference type="EC" id="2.3.1.1"/>
    </reaction>
</comment>
<evidence type="ECO:0000256" key="3">
    <source>
        <dbReference type="ARBA" id="ARBA00022679"/>
    </source>
</evidence>
<protein>
    <recommendedName>
        <fullName evidence="6">Arginine biosynthesis bifunctional protein ArgJ</fullName>
    </recommendedName>
    <domain>
        <recommendedName>
            <fullName evidence="6">Glutamate N-acetyltransferase</fullName>
            <ecNumber evidence="6">2.3.1.35</ecNumber>
        </recommendedName>
        <alternativeName>
            <fullName evidence="6">Ornithine acetyltransferase</fullName>
            <shortName evidence="6">OATase</shortName>
        </alternativeName>
        <alternativeName>
            <fullName evidence="6">Ornithine transacetylase</fullName>
        </alternativeName>
    </domain>
    <domain>
        <recommendedName>
            <fullName evidence="6">Amino-acid acetyltransferase</fullName>
            <ecNumber evidence="6">2.3.1.1</ecNumber>
        </recommendedName>
        <alternativeName>
            <fullName evidence="6">N-acetylglutamate synthase</fullName>
            <shortName evidence="6">AGSase</shortName>
        </alternativeName>
    </domain>
    <component>
        <recommendedName>
            <fullName evidence="6">Arginine biosynthesis bifunctional protein ArgJ alpha chain</fullName>
        </recommendedName>
    </component>
    <component>
        <recommendedName>
            <fullName evidence="6">Arginine biosynthesis bifunctional protein ArgJ beta chain</fullName>
        </recommendedName>
    </component>
</protein>
<evidence type="ECO:0000256" key="6">
    <source>
        <dbReference type="HAMAP-Rule" id="MF_01106"/>
    </source>
</evidence>
<keyword evidence="3 6" id="KW-0808">Transferase</keyword>
<comment type="caution">
    <text evidence="7">The sequence shown here is derived from an EMBL/GenBank/DDBJ whole genome shotgun (WGS) entry which is preliminary data.</text>
</comment>
<dbReference type="RefSeq" id="WP_344595233.1">
    <property type="nucleotide sequence ID" value="NZ_BAAARW010000028.1"/>
</dbReference>
<comment type="pathway">
    <text evidence="6">Amino-acid biosynthesis; L-arginine biosynthesis; L-ornithine and N-acetyl-L-glutamate from L-glutamate and N(2)-acetyl-L-ornithine (cyclic): step 1/1.</text>
</comment>
<dbReference type="SUPFAM" id="SSF56266">
    <property type="entry name" value="DmpA/ArgJ-like"/>
    <property type="match status" value="1"/>
</dbReference>
<dbReference type="EMBL" id="BAAARW010000028">
    <property type="protein sequence ID" value="GAA2445210.1"/>
    <property type="molecule type" value="Genomic_DNA"/>
</dbReference>
<dbReference type="PANTHER" id="PTHR23100:SF0">
    <property type="entry name" value="ARGININE BIOSYNTHESIS BIFUNCTIONAL PROTEIN ARGJ, MITOCHONDRIAL"/>
    <property type="match status" value="1"/>
</dbReference>
<dbReference type="NCBIfam" id="TIGR00120">
    <property type="entry name" value="ArgJ"/>
    <property type="match status" value="1"/>
</dbReference>
<feature type="chain" id="PRO_5044917872" description="Arginine biosynthesis bifunctional protein ArgJ alpha chain" evidence="6">
    <location>
        <begin position="1"/>
        <end position="180"/>
    </location>
</feature>
<comment type="similarity">
    <text evidence="1 6">Belongs to the ArgJ family.</text>
</comment>
<evidence type="ECO:0000313" key="7">
    <source>
        <dbReference type="EMBL" id="GAA2445210.1"/>
    </source>
</evidence>
<feature type="binding site" evidence="6">
    <location>
        <position position="147"/>
    </location>
    <ligand>
        <name>substrate</name>
    </ligand>
</feature>
<comment type="pathway">
    <text evidence="6">Amino-acid biosynthesis; L-arginine biosynthesis; N(2)-acetyl-L-ornithine from L-glutamate: step 1/4.</text>
</comment>
<proteinExistence type="inferred from homology"/>
<feature type="binding site" evidence="6">
    <location>
        <position position="380"/>
    </location>
    <ligand>
        <name>substrate</name>
    </ligand>
</feature>
<dbReference type="Gene3D" id="3.10.20.340">
    <property type="entry name" value="ArgJ beta chain, C-terminal domain"/>
    <property type="match status" value="1"/>
</dbReference>
<dbReference type="InterPro" id="IPR016117">
    <property type="entry name" value="ArgJ-like_dom_sf"/>
</dbReference>
<feature type="site" description="Involved in the stabilization of negative charge on the oxyanion by the formation of the oxyanion hole" evidence="6">
    <location>
        <position position="109"/>
    </location>
</feature>
<evidence type="ECO:0000313" key="8">
    <source>
        <dbReference type="Proteomes" id="UP001501231"/>
    </source>
</evidence>
<keyword evidence="4 6" id="KW-0068">Autocatalytic cleavage</keyword>
<organism evidence="7 8">
    <name type="scientific">Actinomadura vinacea</name>
    <dbReference type="NCBI Taxonomy" id="115336"/>
    <lineage>
        <taxon>Bacteria</taxon>
        <taxon>Bacillati</taxon>
        <taxon>Actinomycetota</taxon>
        <taxon>Actinomycetes</taxon>
        <taxon>Streptosporangiales</taxon>
        <taxon>Thermomonosporaceae</taxon>
        <taxon>Actinomadura</taxon>
    </lineage>
</organism>
<feature type="site" description="Involved in the stabilization of negative charge on the oxyanion by the formation of the oxyanion hole" evidence="6">
    <location>
        <position position="110"/>
    </location>
</feature>
<evidence type="ECO:0000256" key="2">
    <source>
        <dbReference type="ARBA" id="ARBA00011475"/>
    </source>
</evidence>
<feature type="chain" id="PRO_5044917871" description="Arginine biosynthesis bifunctional protein ArgJ beta chain" evidence="6">
    <location>
        <begin position="181"/>
        <end position="385"/>
    </location>
</feature>
<dbReference type="InterPro" id="IPR002813">
    <property type="entry name" value="Arg_biosynth_ArgJ"/>
</dbReference>
<keyword evidence="6" id="KW-0028">Amino-acid biosynthesis</keyword>
<dbReference type="Gene3D" id="3.60.70.12">
    <property type="entry name" value="L-amino peptidase D-ALA esterase/amidase"/>
    <property type="match status" value="1"/>
</dbReference>
<evidence type="ECO:0000256" key="4">
    <source>
        <dbReference type="ARBA" id="ARBA00022813"/>
    </source>
</evidence>
<comment type="subcellular location">
    <subcellularLocation>
        <location evidence="6">Cytoplasm</location>
    </subcellularLocation>
</comment>
<name>A0ABP5X8Q6_9ACTN</name>
<feature type="binding site" evidence="6">
    <location>
        <position position="261"/>
    </location>
    <ligand>
        <name>substrate</name>
    </ligand>
</feature>
<feature type="active site" description="Nucleophile" evidence="6">
    <location>
        <position position="181"/>
    </location>
</feature>
<dbReference type="NCBIfam" id="NF003802">
    <property type="entry name" value="PRK05388.1"/>
    <property type="match status" value="1"/>
</dbReference>
<accession>A0ABP5X8Q6</accession>
<evidence type="ECO:0000256" key="1">
    <source>
        <dbReference type="ARBA" id="ARBA00006774"/>
    </source>
</evidence>
<sequence length="385" mass="39430">MSVTAPQGFRAAGVVAGLKDSGARDLALVVNDGPSRAAAGVFTRNRVKAAPVLWSEQVLKGGRVRAVVLNSGGANACTGSDGFQDTHATAEKVAGVLRDSAGEIAVCSTGLIGERLPMDRLLPGVDTAAAELSRGDGGLAAADAIRTTDTVAKIAFRQGAGGYMIGAMAKGAGMLAPSLATMLCVITTDAELDAAALDRCLRAATRVTLDRLDADGCMSTNDTVLLMASGASGVTPDEAAFTALLTEVAADLTRQLLVDAEGAAKAITIEVVGAGSEDDAVTVGRSIARNNLLKCAIHGEDPNWGRVLSAVGTTDAAFEPDHLNVAINGVWVCRNGSVGDDRDKVDLRPRDVTITVDLSAGPHSATVWTTDLTADYVHENSAYST</sequence>